<accession>A0A8J6FTQ1</accession>
<dbReference type="EMBL" id="WNTK01000001">
    <property type="protein sequence ID" value="KAG9492510.1"/>
    <property type="molecule type" value="Genomic_DNA"/>
</dbReference>
<keyword evidence="2" id="KW-1185">Reference proteome</keyword>
<protein>
    <submittedName>
        <fullName evidence="1">Uncharacterized protein</fullName>
    </submittedName>
</protein>
<evidence type="ECO:0000313" key="2">
    <source>
        <dbReference type="Proteomes" id="UP000770717"/>
    </source>
</evidence>
<gene>
    <name evidence="1" type="ORF">GDO78_000809</name>
</gene>
<organism evidence="1 2">
    <name type="scientific">Eleutherodactylus coqui</name>
    <name type="common">Puerto Rican coqui</name>
    <dbReference type="NCBI Taxonomy" id="57060"/>
    <lineage>
        <taxon>Eukaryota</taxon>
        <taxon>Metazoa</taxon>
        <taxon>Chordata</taxon>
        <taxon>Craniata</taxon>
        <taxon>Vertebrata</taxon>
        <taxon>Euteleostomi</taxon>
        <taxon>Amphibia</taxon>
        <taxon>Batrachia</taxon>
        <taxon>Anura</taxon>
        <taxon>Neobatrachia</taxon>
        <taxon>Hyloidea</taxon>
        <taxon>Eleutherodactylidae</taxon>
        <taxon>Eleutherodactylinae</taxon>
        <taxon>Eleutherodactylus</taxon>
        <taxon>Eleutherodactylus</taxon>
    </lineage>
</organism>
<evidence type="ECO:0000313" key="1">
    <source>
        <dbReference type="EMBL" id="KAG9492510.1"/>
    </source>
</evidence>
<sequence>MYGNNETGRGSCCTPSLWWKVMVGLKMRESSLCKGGRTICEKEETKRPVRERRELWVTVCDREEAWGVVCEKRGTKRRSVCEK</sequence>
<dbReference type="AlphaFoldDB" id="A0A8J6FTQ1"/>
<dbReference type="Proteomes" id="UP000770717">
    <property type="component" value="Unassembled WGS sequence"/>
</dbReference>
<proteinExistence type="predicted"/>
<comment type="caution">
    <text evidence="1">The sequence shown here is derived from an EMBL/GenBank/DDBJ whole genome shotgun (WGS) entry which is preliminary data.</text>
</comment>
<name>A0A8J6FTQ1_ELECQ</name>
<reference evidence="1" key="1">
    <citation type="thesis" date="2020" institute="ProQuest LLC" country="789 East Eisenhower Parkway, Ann Arbor, MI, USA">
        <title>Comparative Genomics and Chromosome Evolution.</title>
        <authorList>
            <person name="Mudd A.B."/>
        </authorList>
    </citation>
    <scope>NUCLEOTIDE SEQUENCE</scope>
    <source>
        <strain evidence="1">HN-11 Male</strain>
        <tissue evidence="1">Kidney and liver</tissue>
    </source>
</reference>